<feature type="region of interest" description="Disordered" evidence="5">
    <location>
        <begin position="673"/>
        <end position="708"/>
    </location>
</feature>
<evidence type="ECO:0000256" key="5">
    <source>
        <dbReference type="SAM" id="MobiDB-lite"/>
    </source>
</evidence>
<dbReference type="Pfam" id="PF01544">
    <property type="entry name" value="CorA"/>
    <property type="match status" value="1"/>
</dbReference>
<dbReference type="GeneID" id="38114758"/>
<name>A0A3D8SCI9_9EURO</name>
<evidence type="ECO:0000256" key="6">
    <source>
        <dbReference type="SAM" id="Phobius"/>
    </source>
</evidence>
<dbReference type="InterPro" id="IPR045863">
    <property type="entry name" value="CorA_TM1_TM2"/>
</dbReference>
<keyword evidence="2 6" id="KW-0812">Transmembrane</keyword>
<evidence type="ECO:0000313" key="7">
    <source>
        <dbReference type="EMBL" id="RDW84062.1"/>
    </source>
</evidence>
<proteinExistence type="predicted"/>
<protein>
    <submittedName>
        <fullName evidence="7">Uncharacterized protein</fullName>
    </submittedName>
</protein>
<keyword evidence="8" id="KW-1185">Reference proteome</keyword>
<evidence type="ECO:0000256" key="2">
    <source>
        <dbReference type="ARBA" id="ARBA00022692"/>
    </source>
</evidence>
<organism evidence="7 8">
    <name type="scientific">Aspergillus mulundensis</name>
    <dbReference type="NCBI Taxonomy" id="1810919"/>
    <lineage>
        <taxon>Eukaryota</taxon>
        <taxon>Fungi</taxon>
        <taxon>Dikarya</taxon>
        <taxon>Ascomycota</taxon>
        <taxon>Pezizomycotina</taxon>
        <taxon>Eurotiomycetes</taxon>
        <taxon>Eurotiomycetidae</taxon>
        <taxon>Eurotiales</taxon>
        <taxon>Aspergillaceae</taxon>
        <taxon>Aspergillus</taxon>
        <taxon>Aspergillus subgen. Nidulantes</taxon>
    </lineage>
</organism>
<dbReference type="OrthoDB" id="5396681at2759"/>
<feature type="transmembrane region" description="Helical" evidence="6">
    <location>
        <begin position="595"/>
        <end position="613"/>
    </location>
</feature>
<feature type="transmembrane region" description="Helical" evidence="6">
    <location>
        <begin position="633"/>
        <end position="654"/>
    </location>
</feature>
<feature type="region of interest" description="Disordered" evidence="5">
    <location>
        <begin position="172"/>
        <end position="196"/>
    </location>
</feature>
<reference evidence="7 8" key="1">
    <citation type="journal article" date="2018" name="IMA Fungus">
        <title>IMA Genome-F 9: Draft genome sequence of Annulohypoxylon stygium, Aspergillus mulundensis, Berkeleyomyces basicola (syn. Thielaviopsis basicola), Ceratocystis smalleyi, two Cercospora beticola strains, Coleophoma cylindrospora, Fusarium fracticaudum, Phialophora cf. hyalina, and Morchella septimelata.</title>
        <authorList>
            <person name="Wingfield B.D."/>
            <person name="Bills G.F."/>
            <person name="Dong Y."/>
            <person name="Huang W."/>
            <person name="Nel W.J."/>
            <person name="Swalarsk-Parry B.S."/>
            <person name="Vaghefi N."/>
            <person name="Wilken P.M."/>
            <person name="An Z."/>
            <person name="de Beer Z.W."/>
            <person name="De Vos L."/>
            <person name="Chen L."/>
            <person name="Duong T.A."/>
            <person name="Gao Y."/>
            <person name="Hammerbacher A."/>
            <person name="Kikkert J.R."/>
            <person name="Li Y."/>
            <person name="Li H."/>
            <person name="Li K."/>
            <person name="Li Q."/>
            <person name="Liu X."/>
            <person name="Ma X."/>
            <person name="Naidoo K."/>
            <person name="Pethybridge S.J."/>
            <person name="Sun J."/>
            <person name="Steenkamp E.T."/>
            <person name="van der Nest M.A."/>
            <person name="van Wyk S."/>
            <person name="Wingfield M.J."/>
            <person name="Xiong C."/>
            <person name="Yue Q."/>
            <person name="Zhang X."/>
        </authorList>
    </citation>
    <scope>NUCLEOTIDE SEQUENCE [LARGE SCALE GENOMIC DNA]</scope>
    <source>
        <strain evidence="7 8">DSM 5745</strain>
    </source>
</reference>
<keyword evidence="3 6" id="KW-1133">Transmembrane helix</keyword>
<evidence type="ECO:0000256" key="1">
    <source>
        <dbReference type="ARBA" id="ARBA00004141"/>
    </source>
</evidence>
<evidence type="ECO:0000256" key="3">
    <source>
        <dbReference type="ARBA" id="ARBA00022989"/>
    </source>
</evidence>
<dbReference type="Proteomes" id="UP000256690">
    <property type="component" value="Unassembled WGS sequence"/>
</dbReference>
<dbReference type="RefSeq" id="XP_026605400.1">
    <property type="nucleotide sequence ID" value="XM_026746404.1"/>
</dbReference>
<keyword evidence="4 6" id="KW-0472">Membrane</keyword>
<dbReference type="STRING" id="1810919.A0A3D8SCI9"/>
<dbReference type="Gene3D" id="1.20.58.340">
    <property type="entry name" value="Magnesium transport protein CorA, transmembrane region"/>
    <property type="match status" value="1"/>
</dbReference>
<comment type="caution">
    <text evidence="7">The sequence shown here is derived from an EMBL/GenBank/DDBJ whole genome shotgun (WGS) entry which is preliminary data.</text>
</comment>
<comment type="subcellular location">
    <subcellularLocation>
        <location evidence="1">Membrane</location>
        <topology evidence="1">Multi-pass membrane protein</topology>
    </subcellularLocation>
</comment>
<evidence type="ECO:0000313" key="8">
    <source>
        <dbReference type="Proteomes" id="UP000256690"/>
    </source>
</evidence>
<dbReference type="GO" id="GO:0016020">
    <property type="term" value="C:membrane"/>
    <property type="evidence" value="ECO:0007669"/>
    <property type="project" value="UniProtKB-SubCell"/>
</dbReference>
<gene>
    <name evidence="7" type="ORF">DSM5745_04388</name>
</gene>
<sequence length="780" mass="86135">MADPLSTASEVIAVLELSGRVSARLNRITRESGNGSLSLHPDEKQELQAMLMTFMANMRAFVATFENDTSGVPRDVMASFEEQLYTAKKLLERLVERLGTVSTSDLFSRGIKGGIGGGRLYLVQREIRDAFARIQGIALRLEELRSAVLVQINASQNREQVAVSAEDAAKLAAPAPPKLPEKEPPPSGPELTSNVDFPPVEHYMKGLTSREKLYFSRLVFENGRNYSLTLKHPTDTSLSPSDAQDISSLAAIQRWCEESTTPATTEDVSFRLFICGKAKAPGGISLPQKVFAAIMERLNLPRSFFQLLLSGTSKLVKEDSLTGSKTSGNTEYLSLHHPLIYSGFAFRTPLSRTEDWTLALHCDTSSHIINGLVHGLQGDERSALLSYVSDAAKDACHPMLLPIILCEMLATADANGIRANGFELAKVEFRTNFSGFYQINTAMDGSGNTPEKEFAEMTRMLNYIISRLAFHEMRMHANMALTRQIREHMSAIKAELDTLLKVPESNKDSTPNSGPWMQVVNGASRRLTQRVKHLEAEHEALLLEIACHQKIAQSQLQIVYNLIAQRDNKDNLKMAEISTRIANTTKNDSYAMRTLALMSVVFLPATFIASFFSMDMFDWQAPTGSSIVTPRLWIYWAITAPLTLLVAAIWLVLYRRHLGREDEFPFAARLGRSSSDTPSWFGAPGTTKAPSRPVESGQQSRKRAPHASLTSRLGALVGIKPDRGSKYEKEDELDIQETEIGTGIGTSSAPGAGLSSRGNGELKSFDRPRRVNTVIQGPRR</sequence>
<dbReference type="AlphaFoldDB" id="A0A3D8SCI9"/>
<dbReference type="SUPFAM" id="SSF144083">
    <property type="entry name" value="Magnesium transport protein CorA, transmembrane region"/>
    <property type="match status" value="1"/>
</dbReference>
<feature type="region of interest" description="Disordered" evidence="5">
    <location>
        <begin position="738"/>
        <end position="780"/>
    </location>
</feature>
<accession>A0A3D8SCI9</accession>
<dbReference type="EMBL" id="PVWQ01000004">
    <property type="protein sequence ID" value="RDW84062.1"/>
    <property type="molecule type" value="Genomic_DNA"/>
</dbReference>
<dbReference type="InterPro" id="IPR002523">
    <property type="entry name" value="MgTranspt_CorA/ZnTranspt_ZntB"/>
</dbReference>
<evidence type="ECO:0000256" key="4">
    <source>
        <dbReference type="ARBA" id="ARBA00023136"/>
    </source>
</evidence>